<feature type="compositionally biased region" description="Polar residues" evidence="1">
    <location>
        <begin position="180"/>
        <end position="195"/>
    </location>
</feature>
<name>A0A0P7ZRC7_9CYAN</name>
<feature type="region of interest" description="Disordered" evidence="1">
    <location>
        <begin position="216"/>
        <end position="240"/>
    </location>
</feature>
<dbReference type="Proteomes" id="UP000050465">
    <property type="component" value="Unassembled WGS sequence"/>
</dbReference>
<dbReference type="STRING" id="1666911.HLUCCA11_08450"/>
<feature type="region of interest" description="Disordered" evidence="1">
    <location>
        <begin position="254"/>
        <end position="283"/>
    </location>
</feature>
<comment type="caution">
    <text evidence="3">The sequence shown here is derived from an EMBL/GenBank/DDBJ whole genome shotgun (WGS) entry which is preliminary data.</text>
</comment>
<dbReference type="AlphaFoldDB" id="A0A0P7ZRC7"/>
<feature type="compositionally biased region" description="Polar residues" evidence="1">
    <location>
        <begin position="265"/>
        <end position="275"/>
    </location>
</feature>
<protein>
    <submittedName>
        <fullName evidence="3">Gram-negative bacterial tonB protein</fullName>
    </submittedName>
</protein>
<evidence type="ECO:0000313" key="4">
    <source>
        <dbReference type="Proteomes" id="UP000050465"/>
    </source>
</evidence>
<reference evidence="3 4" key="1">
    <citation type="submission" date="2015-09" db="EMBL/GenBank/DDBJ databases">
        <title>Identification and resolution of microdiversity through metagenomic sequencing of parallel consortia.</title>
        <authorList>
            <person name="Nelson W.C."/>
            <person name="Romine M.F."/>
            <person name="Lindemann S.R."/>
        </authorList>
    </citation>
    <scope>NUCLEOTIDE SEQUENCE [LARGE SCALE GENOMIC DNA]</scope>
    <source>
        <strain evidence="3">Ana</strain>
    </source>
</reference>
<feature type="compositionally biased region" description="Polar residues" evidence="1">
    <location>
        <begin position="107"/>
        <end position="122"/>
    </location>
</feature>
<dbReference type="EMBL" id="LJZR01000009">
    <property type="protein sequence ID" value="KPQ35915.1"/>
    <property type="molecule type" value="Genomic_DNA"/>
</dbReference>
<dbReference type="SUPFAM" id="SSF74653">
    <property type="entry name" value="TolA/TonB C-terminal domain"/>
    <property type="match status" value="1"/>
</dbReference>
<feature type="region of interest" description="Disordered" evidence="1">
    <location>
        <begin position="107"/>
        <end position="137"/>
    </location>
</feature>
<evidence type="ECO:0000256" key="2">
    <source>
        <dbReference type="SAM" id="Phobius"/>
    </source>
</evidence>
<evidence type="ECO:0000256" key="1">
    <source>
        <dbReference type="SAM" id="MobiDB-lite"/>
    </source>
</evidence>
<proteinExistence type="predicted"/>
<keyword evidence="2" id="KW-0812">Transmembrane</keyword>
<keyword evidence="2" id="KW-1133">Transmembrane helix</keyword>
<keyword evidence="2" id="KW-0472">Membrane</keyword>
<sequence>MALPSKLTSAVRPLFKVARFLTPTGMGVLLSIGAHGALLAFGPQTNFSFAALSQAAQKTKAEETIVPILELSAAEQGRLPDFAQPRRPPSLTGLSSLALPPGIPFNPNSTFKRVNPSSQSMPSALGRTSLGGKLGPLNTTIPSTLPLDLFRNSGVRSLPTPQPSASSNVPPSTYEPLPQLPSSVDSPPSTINGNDPISEVEPTDTLTTAQALEGLQAAGSNPNPNRTIENPFTTPPDNEAGQTVEIEEPESISMAPAQGDGSQIVEDSNGYNDALTSEEAVEKRRTEWYESTAKDKETVAQSTAEIGIDSGFKACREISPIDGIIGVLVNPDGTQESVTVLRSTGYDVLNRLALSTLEYEDFGQPEVPTQYEVEVKVNYQPQGCVEPIPEAAPAE</sequence>
<organism evidence="3 4">
    <name type="scientific">Phormidesmis priestleyi Ana</name>
    <dbReference type="NCBI Taxonomy" id="1666911"/>
    <lineage>
        <taxon>Bacteria</taxon>
        <taxon>Bacillati</taxon>
        <taxon>Cyanobacteriota</taxon>
        <taxon>Cyanophyceae</taxon>
        <taxon>Leptolyngbyales</taxon>
        <taxon>Leptolyngbyaceae</taxon>
        <taxon>Phormidesmis</taxon>
    </lineage>
</organism>
<feature type="transmembrane region" description="Helical" evidence="2">
    <location>
        <begin position="20"/>
        <end position="41"/>
    </location>
</feature>
<feature type="region of interest" description="Disordered" evidence="1">
    <location>
        <begin position="152"/>
        <end position="201"/>
    </location>
</feature>
<evidence type="ECO:0000313" key="3">
    <source>
        <dbReference type="EMBL" id="KPQ35915.1"/>
    </source>
</evidence>
<feature type="compositionally biased region" description="Polar residues" evidence="1">
    <location>
        <begin position="218"/>
        <end position="236"/>
    </location>
</feature>
<gene>
    <name evidence="3" type="ORF">HLUCCA11_08450</name>
</gene>
<accession>A0A0P7ZRC7</accession>